<dbReference type="EMBL" id="CP119391">
    <property type="protein sequence ID" value="WNK19941.1"/>
    <property type="molecule type" value="Genomic_DNA"/>
</dbReference>
<dbReference type="RefSeq" id="WP_311883425.1">
    <property type="nucleotide sequence ID" value="NZ_CP119391.1"/>
</dbReference>
<sequence length="153" mass="17124">MKRAGVLGLLLVMLIAGMAQYSPSLLSRLTGGVDTPPPAVDEPRTDDAHPTYQRHHHRQQITGSGRVVALLADDRDGSRHQRFILRLASGQTLLVAHNIDLAPRVRRLDVGDSVSFYGEYVWNEQGGVLHWTHRDPQGSHPGGWLEHRGRRYQ</sequence>
<dbReference type="InterPro" id="IPR021856">
    <property type="entry name" value="DUF3465"/>
</dbReference>
<feature type="region of interest" description="Disordered" evidence="1">
    <location>
        <begin position="134"/>
        <end position="153"/>
    </location>
</feature>
<evidence type="ECO:0000313" key="2">
    <source>
        <dbReference type="EMBL" id="WNK19941.1"/>
    </source>
</evidence>
<feature type="region of interest" description="Disordered" evidence="1">
    <location>
        <begin position="30"/>
        <end position="55"/>
    </location>
</feature>
<keyword evidence="3" id="KW-1185">Reference proteome</keyword>
<protein>
    <submittedName>
        <fullName evidence="2">DUF3465 domain-containing protein</fullName>
    </submittedName>
</protein>
<proteinExistence type="predicted"/>
<evidence type="ECO:0000313" key="3">
    <source>
        <dbReference type="Proteomes" id="UP001301869"/>
    </source>
</evidence>
<organism evidence="2 3">
    <name type="scientific">Halomonas piscis</name>
    <dbReference type="NCBI Taxonomy" id="3031727"/>
    <lineage>
        <taxon>Bacteria</taxon>
        <taxon>Pseudomonadati</taxon>
        <taxon>Pseudomonadota</taxon>
        <taxon>Gammaproteobacteria</taxon>
        <taxon>Oceanospirillales</taxon>
        <taxon>Halomonadaceae</taxon>
        <taxon>Halomonas</taxon>
    </lineage>
</organism>
<evidence type="ECO:0000256" key="1">
    <source>
        <dbReference type="SAM" id="MobiDB-lite"/>
    </source>
</evidence>
<name>A0ABY9YZT8_9GAMM</name>
<dbReference type="Pfam" id="PF11948">
    <property type="entry name" value="DUF3465"/>
    <property type="match status" value="1"/>
</dbReference>
<accession>A0ABY9YZT8</accession>
<dbReference type="Proteomes" id="UP001301869">
    <property type="component" value="Chromosome"/>
</dbReference>
<gene>
    <name evidence="2" type="ORF">P1P91_14120</name>
</gene>
<reference evidence="2 3" key="1">
    <citation type="submission" date="2023-03" db="EMBL/GenBank/DDBJ databases">
        <title>Halomonas sp. nov., isolated from Korean tranditional fermented seafood 'Jeotgal'.</title>
        <authorList>
            <person name="Kim B."/>
            <person name="Shin N.-R."/>
        </authorList>
    </citation>
    <scope>NUCLEOTIDE SEQUENCE [LARGE SCALE GENOMIC DNA]</scope>
    <source>
        <strain evidence="2 3">SG2L-4</strain>
    </source>
</reference>